<protein>
    <submittedName>
        <fullName evidence="1">Uncharacterized protein</fullName>
    </submittedName>
</protein>
<sequence>MGSLVDIRHGTESENSAGAASLVMSITGKVTCVIDAGARLSHSKRLQNNKKASVPWKRRNHFLVPEISSNRGWHGYRGISINFICCTGAFHSQLQGPKIGVFDFFTSKALDDGTMIGRN</sequence>
<reference evidence="2" key="1">
    <citation type="journal article" date="2011" name="PLoS Genet.">
        <title>Genomic analysis of the necrotrophic fungal pathogens Sclerotinia sclerotiorum and Botrytis cinerea.</title>
        <authorList>
            <person name="Amselem J."/>
            <person name="Cuomo C.A."/>
            <person name="van Kan J.A."/>
            <person name="Viaud M."/>
            <person name="Benito E.P."/>
            <person name="Couloux A."/>
            <person name="Coutinho P.M."/>
            <person name="de Vries R.P."/>
            <person name="Dyer P.S."/>
            <person name="Fillinger S."/>
            <person name="Fournier E."/>
            <person name="Gout L."/>
            <person name="Hahn M."/>
            <person name="Kohn L."/>
            <person name="Lapalu N."/>
            <person name="Plummer K.M."/>
            <person name="Pradier J.M."/>
            <person name="Quevillon E."/>
            <person name="Sharon A."/>
            <person name="Simon A."/>
            <person name="ten Have A."/>
            <person name="Tudzynski B."/>
            <person name="Tudzynski P."/>
            <person name="Wincker P."/>
            <person name="Andrew M."/>
            <person name="Anthouard V."/>
            <person name="Beever R.E."/>
            <person name="Beffa R."/>
            <person name="Benoit I."/>
            <person name="Bouzid O."/>
            <person name="Brault B."/>
            <person name="Chen Z."/>
            <person name="Choquer M."/>
            <person name="Collemare J."/>
            <person name="Cotton P."/>
            <person name="Danchin E.G."/>
            <person name="Da Silva C."/>
            <person name="Gautier A."/>
            <person name="Giraud C."/>
            <person name="Giraud T."/>
            <person name="Gonzalez C."/>
            <person name="Grossetete S."/>
            <person name="Guldener U."/>
            <person name="Henrissat B."/>
            <person name="Howlett B.J."/>
            <person name="Kodira C."/>
            <person name="Kretschmer M."/>
            <person name="Lappartient A."/>
            <person name="Leroch M."/>
            <person name="Levis C."/>
            <person name="Mauceli E."/>
            <person name="Neuveglise C."/>
            <person name="Oeser B."/>
            <person name="Pearson M."/>
            <person name="Poulain J."/>
            <person name="Poussereau N."/>
            <person name="Quesneville H."/>
            <person name="Rascle C."/>
            <person name="Schumacher J."/>
            <person name="Segurens B."/>
            <person name="Sexton A."/>
            <person name="Silva E."/>
            <person name="Sirven C."/>
            <person name="Soanes D.M."/>
            <person name="Talbot N.J."/>
            <person name="Templeton M."/>
            <person name="Yandava C."/>
            <person name="Yarden O."/>
            <person name="Zeng Q."/>
            <person name="Rollins J.A."/>
            <person name="Lebrun M.H."/>
            <person name="Dickman M."/>
        </authorList>
    </citation>
    <scope>NUCLEOTIDE SEQUENCE [LARGE SCALE GENOMIC DNA]</scope>
    <source>
        <strain evidence="2">T4</strain>
    </source>
</reference>
<gene>
    <name evidence="1" type="ORF">BofuT4_P123610.1</name>
</gene>
<dbReference type="HOGENOM" id="CLU_2061150_0_0_1"/>
<evidence type="ECO:0000313" key="1">
    <source>
        <dbReference type="EMBL" id="CCD53342.1"/>
    </source>
</evidence>
<evidence type="ECO:0000313" key="2">
    <source>
        <dbReference type="Proteomes" id="UP000008177"/>
    </source>
</evidence>
<accession>G2YNZ4</accession>
<dbReference type="EMBL" id="FQ790346">
    <property type="protein sequence ID" value="CCD53342.1"/>
    <property type="molecule type" value="Genomic_DNA"/>
</dbReference>
<dbReference type="InParanoid" id="G2YNZ4"/>
<dbReference type="Proteomes" id="UP000008177">
    <property type="component" value="Unplaced contigs"/>
</dbReference>
<organism evidence="1 2">
    <name type="scientific">Botryotinia fuckeliana (strain T4)</name>
    <name type="common">Noble rot fungus</name>
    <name type="synonym">Botrytis cinerea</name>
    <dbReference type="NCBI Taxonomy" id="999810"/>
    <lineage>
        <taxon>Eukaryota</taxon>
        <taxon>Fungi</taxon>
        <taxon>Dikarya</taxon>
        <taxon>Ascomycota</taxon>
        <taxon>Pezizomycotina</taxon>
        <taxon>Leotiomycetes</taxon>
        <taxon>Helotiales</taxon>
        <taxon>Sclerotiniaceae</taxon>
        <taxon>Botrytis</taxon>
    </lineage>
</organism>
<name>G2YNZ4_BOTF4</name>
<dbReference type="AlphaFoldDB" id="G2YNZ4"/>
<proteinExistence type="predicted"/>